<organism evidence="2 3">
    <name type="scientific">Candidatus Desulfobia pelagia</name>
    <dbReference type="NCBI Taxonomy" id="2841692"/>
    <lineage>
        <taxon>Bacteria</taxon>
        <taxon>Pseudomonadati</taxon>
        <taxon>Thermodesulfobacteriota</taxon>
        <taxon>Desulfobulbia</taxon>
        <taxon>Desulfobulbales</taxon>
        <taxon>Desulfobulbaceae</taxon>
        <taxon>Candidatus Desulfobia</taxon>
    </lineage>
</organism>
<dbReference type="SMART" id="SM00769">
    <property type="entry name" value="WHy"/>
    <property type="match status" value="1"/>
</dbReference>
<protein>
    <submittedName>
        <fullName evidence="2">LEA type 2 family protein</fullName>
    </submittedName>
</protein>
<dbReference type="InterPro" id="IPR013990">
    <property type="entry name" value="WHy-dom"/>
</dbReference>
<comment type="caution">
    <text evidence="2">The sequence shown here is derived from an EMBL/GenBank/DDBJ whole genome shotgun (WGS) entry which is preliminary data.</text>
</comment>
<evidence type="ECO:0000313" key="2">
    <source>
        <dbReference type="EMBL" id="MBC8318983.1"/>
    </source>
</evidence>
<reference evidence="2 3" key="1">
    <citation type="submission" date="2020-08" db="EMBL/GenBank/DDBJ databases">
        <title>Bridging the membrane lipid divide: bacteria of the FCB group superphylum have the potential to synthesize archaeal ether lipids.</title>
        <authorList>
            <person name="Villanueva L."/>
            <person name="Von Meijenfeldt F.A.B."/>
            <person name="Westbye A.B."/>
            <person name="Yadav S."/>
            <person name="Hopmans E.C."/>
            <person name="Dutilh B.E."/>
            <person name="Sinninghe Damste J.S."/>
        </authorList>
    </citation>
    <scope>NUCLEOTIDE SEQUENCE [LARGE SCALE GENOMIC DNA]</scope>
    <source>
        <strain evidence="2">NIOZ-UU47</strain>
    </source>
</reference>
<feature type="domain" description="Water stress and hypersensitive response" evidence="1">
    <location>
        <begin position="32"/>
        <end position="148"/>
    </location>
</feature>
<dbReference type="GO" id="GO:0009269">
    <property type="term" value="P:response to desiccation"/>
    <property type="evidence" value="ECO:0007669"/>
    <property type="project" value="InterPro"/>
</dbReference>
<dbReference type="Gene3D" id="2.60.40.1820">
    <property type="match status" value="1"/>
</dbReference>
<name>A0A8J6TGL3_9BACT</name>
<dbReference type="Proteomes" id="UP000614424">
    <property type="component" value="Unassembled WGS sequence"/>
</dbReference>
<proteinExistence type="predicted"/>
<dbReference type="SUPFAM" id="SSF117070">
    <property type="entry name" value="LEA14-like"/>
    <property type="match status" value="1"/>
</dbReference>
<accession>A0A8J6TGL3</accession>
<evidence type="ECO:0000313" key="3">
    <source>
        <dbReference type="Proteomes" id="UP000614424"/>
    </source>
</evidence>
<dbReference type="InterPro" id="IPR004864">
    <property type="entry name" value="LEA_2"/>
</dbReference>
<sequence length="156" mass="17091">MTTKIWTTLFILSTFLISGCAGLQLNYEEPSVSVTSFKVLPSDSIAPRFEIGLRVINPNRTGLSLRGLSYSVAIEGHKIVSGVSNELPDIAGYGEGEVTLVATANLLSGIRLITDLLQERRDTFTYGFDAKLDTGSWRPAIHVQEYGEFSFSRGSR</sequence>
<evidence type="ECO:0000259" key="1">
    <source>
        <dbReference type="SMART" id="SM00769"/>
    </source>
</evidence>
<dbReference type="Pfam" id="PF03168">
    <property type="entry name" value="LEA_2"/>
    <property type="match status" value="1"/>
</dbReference>
<dbReference type="EMBL" id="JACNJZ010000207">
    <property type="protein sequence ID" value="MBC8318983.1"/>
    <property type="molecule type" value="Genomic_DNA"/>
</dbReference>
<dbReference type="AlphaFoldDB" id="A0A8J6TGL3"/>
<gene>
    <name evidence="2" type="ORF">H8E41_13885</name>
</gene>
<dbReference type="PROSITE" id="PS51257">
    <property type="entry name" value="PROKAR_LIPOPROTEIN"/>
    <property type="match status" value="1"/>
</dbReference>